<organism evidence="1 2">
    <name type="scientific">Trichonephila clavata</name>
    <name type="common">Joro spider</name>
    <name type="synonym">Nephila clavata</name>
    <dbReference type="NCBI Taxonomy" id="2740835"/>
    <lineage>
        <taxon>Eukaryota</taxon>
        <taxon>Metazoa</taxon>
        <taxon>Ecdysozoa</taxon>
        <taxon>Arthropoda</taxon>
        <taxon>Chelicerata</taxon>
        <taxon>Arachnida</taxon>
        <taxon>Araneae</taxon>
        <taxon>Araneomorphae</taxon>
        <taxon>Entelegynae</taxon>
        <taxon>Araneoidea</taxon>
        <taxon>Nephilidae</taxon>
        <taxon>Trichonephila</taxon>
    </lineage>
</organism>
<evidence type="ECO:0000313" key="1">
    <source>
        <dbReference type="EMBL" id="GFR16354.1"/>
    </source>
</evidence>
<evidence type="ECO:0000313" key="2">
    <source>
        <dbReference type="Proteomes" id="UP000887116"/>
    </source>
</evidence>
<sequence length="95" mass="11206">MVELDWSPEQRQVDTSRPKPLRCSPVPVFLTMQPEWNRELKPLNCQMTSDFRVQQPGPRRSRYGRLLKLRKRLNDSSFFFQNQKVGSVANETNVL</sequence>
<proteinExistence type="predicted"/>
<name>A0A8X6I6I2_TRICU</name>
<dbReference type="Proteomes" id="UP000887116">
    <property type="component" value="Unassembled WGS sequence"/>
</dbReference>
<dbReference type="AlphaFoldDB" id="A0A8X6I6I2"/>
<comment type="caution">
    <text evidence="1">The sequence shown here is derived from an EMBL/GenBank/DDBJ whole genome shotgun (WGS) entry which is preliminary data.</text>
</comment>
<accession>A0A8X6I6I2</accession>
<keyword evidence="2" id="KW-1185">Reference proteome</keyword>
<dbReference type="EMBL" id="BMAO01007492">
    <property type="protein sequence ID" value="GFR16354.1"/>
    <property type="molecule type" value="Genomic_DNA"/>
</dbReference>
<reference evidence="1" key="1">
    <citation type="submission" date="2020-07" db="EMBL/GenBank/DDBJ databases">
        <title>Multicomponent nature underlies the extraordinary mechanical properties of spider dragline silk.</title>
        <authorList>
            <person name="Kono N."/>
            <person name="Nakamura H."/>
            <person name="Mori M."/>
            <person name="Yoshida Y."/>
            <person name="Ohtoshi R."/>
            <person name="Malay A.D."/>
            <person name="Moran D.A.P."/>
            <person name="Tomita M."/>
            <person name="Numata K."/>
            <person name="Arakawa K."/>
        </authorList>
    </citation>
    <scope>NUCLEOTIDE SEQUENCE</scope>
</reference>
<protein>
    <submittedName>
        <fullName evidence="1">Uncharacterized protein</fullName>
    </submittedName>
</protein>
<gene>
    <name evidence="1" type="ORF">TNCT_242191</name>
</gene>